<dbReference type="EMBL" id="CAJVPK010000239">
    <property type="protein sequence ID" value="CAG8480909.1"/>
    <property type="molecule type" value="Genomic_DNA"/>
</dbReference>
<organism evidence="2 3">
    <name type="scientific">Diversispora eburnea</name>
    <dbReference type="NCBI Taxonomy" id="1213867"/>
    <lineage>
        <taxon>Eukaryota</taxon>
        <taxon>Fungi</taxon>
        <taxon>Fungi incertae sedis</taxon>
        <taxon>Mucoromycota</taxon>
        <taxon>Glomeromycotina</taxon>
        <taxon>Glomeromycetes</taxon>
        <taxon>Diversisporales</taxon>
        <taxon>Diversisporaceae</taxon>
        <taxon>Diversispora</taxon>
    </lineage>
</organism>
<protein>
    <submittedName>
        <fullName evidence="2">7680_t:CDS:1</fullName>
    </submittedName>
</protein>
<dbReference type="AlphaFoldDB" id="A0A9N8Z8M6"/>
<dbReference type="Proteomes" id="UP000789706">
    <property type="component" value="Unassembled WGS sequence"/>
</dbReference>
<evidence type="ECO:0000313" key="2">
    <source>
        <dbReference type="EMBL" id="CAG8480909.1"/>
    </source>
</evidence>
<accession>A0A9N8Z8M6</accession>
<evidence type="ECO:0000313" key="3">
    <source>
        <dbReference type="Proteomes" id="UP000789706"/>
    </source>
</evidence>
<name>A0A9N8Z8M6_9GLOM</name>
<evidence type="ECO:0000256" key="1">
    <source>
        <dbReference type="SAM" id="MobiDB-lite"/>
    </source>
</evidence>
<gene>
    <name evidence="2" type="ORF">DEBURN_LOCUS3657</name>
</gene>
<keyword evidence="3" id="KW-1185">Reference proteome</keyword>
<reference evidence="2" key="1">
    <citation type="submission" date="2021-06" db="EMBL/GenBank/DDBJ databases">
        <authorList>
            <person name="Kallberg Y."/>
            <person name="Tangrot J."/>
            <person name="Rosling A."/>
        </authorList>
    </citation>
    <scope>NUCLEOTIDE SEQUENCE</scope>
    <source>
        <strain evidence="2">AZ414A</strain>
    </source>
</reference>
<comment type="caution">
    <text evidence="2">The sequence shown here is derived from an EMBL/GenBank/DDBJ whole genome shotgun (WGS) entry which is preliminary data.</text>
</comment>
<feature type="region of interest" description="Disordered" evidence="1">
    <location>
        <begin position="226"/>
        <end position="259"/>
    </location>
</feature>
<dbReference type="OrthoDB" id="2357369at2759"/>
<sequence>MPKNKNNNFKNLHGFAHLCFLPSHDTQIWEENFEYNKDSKTTDTKLESKSSLETLITNNETTNSTINSKGISEKNILSKNVSPKYFIGHFVNITTYKNYGIKATLSPTPPPPSHNIHNCLLEHPIYYDLTLQDYNIPNNNKWTFKWVGWWNGDAGWMSSDPNCNVNGEQYIWFHTNRLKADQEAQKHIEKFFPKLLNEIDQDDLNNALICLGEMKVVIECECDIQETDEEEGGEEGIYEEVNEEDNNEDNNSEFLDDDN</sequence>
<proteinExistence type="predicted"/>